<protein>
    <recommendedName>
        <fullName evidence="3">Lipoprotein</fullName>
    </recommendedName>
</protein>
<proteinExistence type="predicted"/>
<dbReference type="PROSITE" id="PS51257">
    <property type="entry name" value="PROKAR_LIPOPROTEIN"/>
    <property type="match status" value="1"/>
</dbReference>
<dbReference type="AlphaFoldDB" id="A0AAX1NCS9"/>
<evidence type="ECO:0000313" key="2">
    <source>
        <dbReference type="Proteomes" id="UP000678679"/>
    </source>
</evidence>
<organism evidence="1 2">
    <name type="scientific">Flammeovirga yaeyamensis</name>
    <dbReference type="NCBI Taxonomy" id="367791"/>
    <lineage>
        <taxon>Bacteria</taxon>
        <taxon>Pseudomonadati</taxon>
        <taxon>Bacteroidota</taxon>
        <taxon>Cytophagia</taxon>
        <taxon>Cytophagales</taxon>
        <taxon>Flammeovirgaceae</taxon>
        <taxon>Flammeovirga</taxon>
    </lineage>
</organism>
<evidence type="ECO:0008006" key="3">
    <source>
        <dbReference type="Google" id="ProtNLM"/>
    </source>
</evidence>
<dbReference type="KEGG" id="fya:KMW28_23185"/>
<evidence type="ECO:0000313" key="1">
    <source>
        <dbReference type="EMBL" id="QWG05329.1"/>
    </source>
</evidence>
<reference evidence="1 2" key="1">
    <citation type="submission" date="2021-05" db="EMBL/GenBank/DDBJ databases">
        <title>Comparative genomic studies on the polysaccharide-degrading batcterial strains of the Flammeovirga genus.</title>
        <authorList>
            <person name="Zewei F."/>
            <person name="Zheng Z."/>
            <person name="Yu L."/>
            <person name="Ruyue G."/>
            <person name="Yanhong M."/>
            <person name="Yuanyuan C."/>
            <person name="Jingyan G."/>
            <person name="Wenjun H."/>
        </authorList>
    </citation>
    <scope>NUCLEOTIDE SEQUENCE [LARGE SCALE GENOMIC DNA]</scope>
    <source>
        <strain evidence="1 2">NBRC:100898</strain>
    </source>
</reference>
<accession>A0AAX1NCS9</accession>
<gene>
    <name evidence="1" type="ORF">KMW28_23185</name>
</gene>
<dbReference type="EMBL" id="CP076133">
    <property type="protein sequence ID" value="QWG05329.1"/>
    <property type="molecule type" value="Genomic_DNA"/>
</dbReference>
<sequence length="236" mass="26334">MKNFQHLRKVLMGSAILCTLFTSCSEDELANLKDSDAVFQEQEGMIVVEVETTPAEEGWTENTATAGFTGTSYYQNSGDAQMNNPGESILEYSVQINTPGTYRFIWHNKVNEGDNTTEANDSWLRILGAHDFFGKKNATVKYPKGGTMVQSDKIVNGSSKDGWMKVFCSGTLDWSWATRTSDHEGLNIYATFNEAGTYTVQISRRSTGHAIDRFVLYNEEIVSKEEAEDLSNAESR</sequence>
<keyword evidence="2" id="KW-1185">Reference proteome</keyword>
<dbReference type="RefSeq" id="WP_169662011.1">
    <property type="nucleotide sequence ID" value="NZ_CP076133.1"/>
</dbReference>
<dbReference type="Proteomes" id="UP000678679">
    <property type="component" value="Chromosome 2"/>
</dbReference>
<name>A0AAX1NCS9_9BACT</name>